<evidence type="ECO:0000256" key="3">
    <source>
        <dbReference type="RuleBase" id="RU003833"/>
    </source>
</evidence>
<keyword evidence="5" id="KW-0472">Membrane</keyword>
<dbReference type="Gene3D" id="3.30.420.150">
    <property type="entry name" value="Exopolyphosphatase. Domain 2"/>
    <property type="match status" value="1"/>
</dbReference>
<feature type="compositionally biased region" description="Low complexity" evidence="4">
    <location>
        <begin position="627"/>
        <end position="636"/>
    </location>
</feature>
<evidence type="ECO:0000313" key="7">
    <source>
        <dbReference type="Proteomes" id="UP001590950"/>
    </source>
</evidence>
<evidence type="ECO:0000256" key="5">
    <source>
        <dbReference type="SAM" id="Phobius"/>
    </source>
</evidence>
<gene>
    <name evidence="6" type="ORF">N7G274_007288</name>
</gene>
<name>A0ABR4A483_9LECA</name>
<organism evidence="6 7">
    <name type="scientific">Stereocaulon virgatum</name>
    <dbReference type="NCBI Taxonomy" id="373712"/>
    <lineage>
        <taxon>Eukaryota</taxon>
        <taxon>Fungi</taxon>
        <taxon>Dikarya</taxon>
        <taxon>Ascomycota</taxon>
        <taxon>Pezizomycotina</taxon>
        <taxon>Lecanoromycetes</taxon>
        <taxon>OSLEUM clade</taxon>
        <taxon>Lecanoromycetidae</taxon>
        <taxon>Lecanorales</taxon>
        <taxon>Lecanorineae</taxon>
        <taxon>Stereocaulaceae</taxon>
        <taxon>Stereocaulon</taxon>
    </lineage>
</organism>
<dbReference type="InterPro" id="IPR000407">
    <property type="entry name" value="GDA1_CD39_NTPase"/>
</dbReference>
<evidence type="ECO:0000313" key="6">
    <source>
        <dbReference type="EMBL" id="KAL2039885.1"/>
    </source>
</evidence>
<dbReference type="PROSITE" id="PS01238">
    <property type="entry name" value="GDA1_CD39_NTPASE"/>
    <property type="match status" value="1"/>
</dbReference>
<proteinExistence type="inferred from homology"/>
<keyword evidence="2 3" id="KW-0378">Hydrolase</keyword>
<keyword evidence="7" id="KW-1185">Reference proteome</keyword>
<accession>A0ABR4A483</accession>
<feature type="region of interest" description="Disordered" evidence="4">
    <location>
        <begin position="607"/>
        <end position="717"/>
    </location>
</feature>
<evidence type="ECO:0008006" key="8">
    <source>
        <dbReference type="Google" id="ProtNLM"/>
    </source>
</evidence>
<dbReference type="PANTHER" id="PTHR11782">
    <property type="entry name" value="ADENOSINE/GUANOSINE DIPHOSPHATASE"/>
    <property type="match status" value="1"/>
</dbReference>
<keyword evidence="5" id="KW-0812">Transmembrane</keyword>
<dbReference type="Pfam" id="PF01150">
    <property type="entry name" value="GDA1_CD39"/>
    <property type="match status" value="1"/>
</dbReference>
<evidence type="ECO:0000256" key="4">
    <source>
        <dbReference type="SAM" id="MobiDB-lite"/>
    </source>
</evidence>
<dbReference type="EMBL" id="JBEFKJ010000023">
    <property type="protein sequence ID" value="KAL2039885.1"/>
    <property type="molecule type" value="Genomic_DNA"/>
</dbReference>
<protein>
    <recommendedName>
        <fullName evidence="8">Nucleoside diphosphatase</fullName>
    </recommendedName>
</protein>
<dbReference type="Gene3D" id="3.30.420.40">
    <property type="match status" value="1"/>
</dbReference>
<dbReference type="PANTHER" id="PTHR11782:SF121">
    <property type="entry name" value="NUCLEOSIDE-DIPHOSPHATASE MIG-23"/>
    <property type="match status" value="1"/>
</dbReference>
<comment type="caution">
    <text evidence="6">The sequence shown here is derived from an EMBL/GenBank/DDBJ whole genome shotgun (WGS) entry which is preliminary data.</text>
</comment>
<comment type="similarity">
    <text evidence="1 3">Belongs to the GDA1/CD39 NTPase family.</text>
</comment>
<dbReference type="CDD" id="cd24039">
    <property type="entry name" value="ASKHA_NBD_YND1-like"/>
    <property type="match status" value="1"/>
</dbReference>
<evidence type="ECO:0000256" key="1">
    <source>
        <dbReference type="ARBA" id="ARBA00009283"/>
    </source>
</evidence>
<sequence length="717" mass="79633">MRADMFQRSENRRYGIIFDAGSSGTRMHIYRWLDSDTARQEGNLKRLQSLPVLETKSKWTKKIHPGISTFGAKPDRVGPDHLEELFKKAHKVIPGDVVEDTPIFLLATAGMRLLPESQCKELLKNICSYARSHTKFQLPDCDVHIQVITGEVEGLYGWVAANYLLGSFDSPKEHDHGKGHHTYGFLDMGGASAQIAFAPNATEAERHANDLKLLRMRTVDGTPTEYKVFTTTWLGFGVNEARKRYIEALQKEGGAVDTKVLQDPCLPTGLSTTTQGDVFLPASKPVNAQKPYLNGTGQFDKCLIKTLPLLEKDHICEDDPCLLSGVHVPAIDFDVNHFVGVSEYWHTTHEIFEEGHKDKAYDFETYQKRVNEFCSQNWETIEKGIGKHEYGKKVDEKTAIEVCFKASWLINILHEGIGIPRVGLESAPSGKTNGTKQVLEKAKEKGYTASFQAVNKIDETEVSWTLGKMGLYASSQIPPSDSSPLPVGFGENVPGIPPDFQYAGAKALLTAHNTTSDTESDYWHDNLFRASSPRRIPGFLLFIVILSVATFLLCGRSRRQRIYLRFTSPSRHVGSSPRKRRFFGGKIPFLRSGSSLGNYERVLEEGPTSDNFELGSIEDASDDVDTSDSSSSSKASGWATPRNGISQSVHESRERFENLGTGHGLGLGIPGNPMERSGLIGRTDSRERIVGMAEGRRSRRGSPKRHKEMGLKPLAED</sequence>
<evidence type="ECO:0000256" key="2">
    <source>
        <dbReference type="ARBA" id="ARBA00022801"/>
    </source>
</evidence>
<feature type="compositionally biased region" description="Basic and acidic residues" evidence="4">
    <location>
        <begin position="708"/>
        <end position="717"/>
    </location>
</feature>
<feature type="transmembrane region" description="Helical" evidence="5">
    <location>
        <begin position="536"/>
        <end position="555"/>
    </location>
</feature>
<feature type="compositionally biased region" description="Basic residues" evidence="4">
    <location>
        <begin position="697"/>
        <end position="707"/>
    </location>
</feature>
<dbReference type="Proteomes" id="UP001590950">
    <property type="component" value="Unassembled WGS sequence"/>
</dbReference>
<keyword evidence="5" id="KW-1133">Transmembrane helix</keyword>
<reference evidence="6 7" key="1">
    <citation type="submission" date="2024-09" db="EMBL/GenBank/DDBJ databases">
        <title>Rethinking Asexuality: The Enigmatic Case of Functional Sexual Genes in Lepraria (Stereocaulaceae).</title>
        <authorList>
            <person name="Doellman M."/>
            <person name="Sun Y."/>
            <person name="Barcenas-Pena A."/>
            <person name="Lumbsch H.T."/>
            <person name="Grewe F."/>
        </authorList>
    </citation>
    <scope>NUCLEOTIDE SEQUENCE [LARGE SCALE GENOMIC DNA]</scope>
    <source>
        <strain evidence="6 7">Mercado 3170</strain>
    </source>
</reference>